<dbReference type="Proteomes" id="UP000648257">
    <property type="component" value="Unassembled WGS sequence"/>
</dbReference>
<keyword evidence="3" id="KW-1185">Reference proteome</keyword>
<dbReference type="Gene3D" id="3.40.630.30">
    <property type="match status" value="1"/>
</dbReference>
<dbReference type="InterPro" id="IPR000182">
    <property type="entry name" value="GNAT_dom"/>
</dbReference>
<dbReference type="PROSITE" id="PS51186">
    <property type="entry name" value="GNAT"/>
    <property type="match status" value="1"/>
</dbReference>
<accession>A0ABR6X3M2</accession>
<reference evidence="2 3" key="1">
    <citation type="submission" date="2020-08" db="EMBL/GenBank/DDBJ databases">
        <title>Novel species isolated from subtropical streams in China.</title>
        <authorList>
            <person name="Lu H."/>
        </authorList>
    </citation>
    <scope>NUCLEOTIDE SEQUENCE [LARGE SCALE GENOMIC DNA]</scope>
    <source>
        <strain evidence="2 3">KACC 16656</strain>
    </source>
</reference>
<dbReference type="Pfam" id="PF13673">
    <property type="entry name" value="Acetyltransf_10"/>
    <property type="match status" value="1"/>
</dbReference>
<evidence type="ECO:0000313" key="2">
    <source>
        <dbReference type="EMBL" id="MBC3807160.1"/>
    </source>
</evidence>
<feature type="domain" description="N-acetyltransferase" evidence="1">
    <location>
        <begin position="8"/>
        <end position="162"/>
    </location>
</feature>
<dbReference type="RefSeq" id="WP_186922251.1">
    <property type="nucleotide sequence ID" value="NZ_JACOFW010000006.1"/>
</dbReference>
<dbReference type="InterPro" id="IPR016181">
    <property type="entry name" value="Acyl_CoA_acyltransferase"/>
</dbReference>
<evidence type="ECO:0000313" key="3">
    <source>
        <dbReference type="Proteomes" id="UP000648257"/>
    </source>
</evidence>
<comment type="caution">
    <text evidence="2">The sequence shown here is derived from an EMBL/GenBank/DDBJ whole genome shotgun (WGS) entry which is preliminary data.</text>
</comment>
<name>A0ABR6X3M2_9BURK</name>
<organism evidence="2 3">
    <name type="scientific">Undibacterium seohonense</name>
    <dbReference type="NCBI Taxonomy" id="1344950"/>
    <lineage>
        <taxon>Bacteria</taxon>
        <taxon>Pseudomonadati</taxon>
        <taxon>Pseudomonadota</taxon>
        <taxon>Betaproteobacteria</taxon>
        <taxon>Burkholderiales</taxon>
        <taxon>Oxalobacteraceae</taxon>
        <taxon>Undibacterium</taxon>
    </lineage>
</organism>
<dbReference type="SUPFAM" id="SSF55729">
    <property type="entry name" value="Acyl-CoA N-acyltransferases (Nat)"/>
    <property type="match status" value="1"/>
</dbReference>
<gene>
    <name evidence="2" type="ORF">H8K52_07355</name>
</gene>
<dbReference type="EMBL" id="JACOFW010000006">
    <property type="protein sequence ID" value="MBC3807160.1"/>
    <property type="molecule type" value="Genomic_DNA"/>
</dbReference>
<protein>
    <submittedName>
        <fullName evidence="2">GNAT family N-acetyltransferase</fullName>
    </submittedName>
</protein>
<evidence type="ECO:0000259" key="1">
    <source>
        <dbReference type="PROSITE" id="PS51186"/>
    </source>
</evidence>
<proteinExistence type="predicted"/>
<sequence length="162" mass="18560">MLDLLAPLGIRPESPQDRMFLEQLYCESREDLYALATQPEIFQQLMQMQLTIHLQGLQQRYPQSQSWLITRNGQSIGRIVTDMGQNDLRLVDLAISVTARSQGIAQQILRAMQNFADHHHLSISLSVMCSNHRAVDLYKKCGFKQISEDSLFLQMCWLAPLA</sequence>